<sequence length="180" mass="19829">MAKICDSIGMVYSGMGPDFRVLVNSARKAAQKYIQTYMEDPPVRILVKELAGIMQEFTQSGGVRPFGVSLLLAGVDERGPNLYQVDPSGSYFPWKATAIGKNMINSKTFLEKRFNGDMELEDAVHTAILTLKEGIEGQMTEESIDIGIINTISAAESGEAKPIFKRLTKTEIKDYLSNIV</sequence>
<dbReference type="GO" id="GO:0016787">
    <property type="term" value="F:hydrolase activity"/>
    <property type="evidence" value="ECO:0007669"/>
    <property type="project" value="UniProtKB-KW"/>
</dbReference>
<evidence type="ECO:0000313" key="3">
    <source>
        <dbReference type="EMBL" id="KAJ2842317.1"/>
    </source>
</evidence>
<dbReference type="OrthoDB" id="431557at2759"/>
<name>A0A9W8I0P1_9FUNG</name>
<accession>A0A9W8I0P1</accession>
<dbReference type="InterPro" id="IPR023332">
    <property type="entry name" value="Proteasome_alpha-type"/>
</dbReference>
<evidence type="ECO:0000256" key="1">
    <source>
        <dbReference type="ARBA" id="ARBA00022942"/>
    </source>
</evidence>
<dbReference type="Gene3D" id="3.60.20.10">
    <property type="entry name" value="Glutamine Phosphoribosylpyrophosphate, subunit 1, domain 1"/>
    <property type="match status" value="1"/>
</dbReference>
<evidence type="ECO:0000256" key="2">
    <source>
        <dbReference type="PROSITE-ProRule" id="PRU00808"/>
    </source>
</evidence>
<keyword evidence="1 2" id="KW-0647">Proteasome</keyword>
<dbReference type="Proteomes" id="UP001139887">
    <property type="component" value="Unassembled WGS sequence"/>
</dbReference>
<proteinExistence type="inferred from homology"/>
<keyword evidence="4" id="KW-1185">Reference proteome</keyword>
<dbReference type="PANTHER" id="PTHR11599">
    <property type="entry name" value="PROTEASOME SUBUNIT ALPHA/BETA"/>
    <property type="match status" value="1"/>
</dbReference>
<dbReference type="Pfam" id="PF00227">
    <property type="entry name" value="Proteasome"/>
    <property type="match status" value="1"/>
</dbReference>
<reference evidence="3" key="1">
    <citation type="submission" date="2022-07" db="EMBL/GenBank/DDBJ databases">
        <title>Phylogenomic reconstructions and comparative analyses of Kickxellomycotina fungi.</title>
        <authorList>
            <person name="Reynolds N.K."/>
            <person name="Stajich J.E."/>
            <person name="Barry K."/>
            <person name="Grigoriev I.V."/>
            <person name="Crous P."/>
            <person name="Smith M.E."/>
        </authorList>
    </citation>
    <scope>NUCLEOTIDE SEQUENCE</scope>
    <source>
        <strain evidence="3">NRRL 1566</strain>
    </source>
</reference>
<dbReference type="GO" id="GO:0019773">
    <property type="term" value="C:proteasome core complex, alpha-subunit complex"/>
    <property type="evidence" value="ECO:0007669"/>
    <property type="project" value="UniProtKB-UniRule"/>
</dbReference>
<gene>
    <name evidence="3" type="primary">PRE8</name>
    <name evidence="3" type="ORF">IWW36_005952</name>
</gene>
<dbReference type="GO" id="GO:0051603">
    <property type="term" value="P:proteolysis involved in protein catabolic process"/>
    <property type="evidence" value="ECO:0007669"/>
    <property type="project" value="InterPro"/>
</dbReference>
<dbReference type="InterPro" id="IPR050115">
    <property type="entry name" value="Proteasome_alpha"/>
</dbReference>
<keyword evidence="3" id="KW-0378">Hydrolase</keyword>
<comment type="similarity">
    <text evidence="2">Belongs to the peptidase T1A family.</text>
</comment>
<dbReference type="AlphaFoldDB" id="A0A9W8I0P1"/>
<dbReference type="InterPro" id="IPR029055">
    <property type="entry name" value="Ntn_hydrolases_N"/>
</dbReference>
<organism evidence="3 4">
    <name type="scientific">Coemansia brasiliensis</name>
    <dbReference type="NCBI Taxonomy" id="2650707"/>
    <lineage>
        <taxon>Eukaryota</taxon>
        <taxon>Fungi</taxon>
        <taxon>Fungi incertae sedis</taxon>
        <taxon>Zoopagomycota</taxon>
        <taxon>Kickxellomycotina</taxon>
        <taxon>Kickxellomycetes</taxon>
        <taxon>Kickxellales</taxon>
        <taxon>Kickxellaceae</taxon>
        <taxon>Coemansia</taxon>
    </lineage>
</organism>
<dbReference type="InterPro" id="IPR001353">
    <property type="entry name" value="Proteasome_sua/b"/>
</dbReference>
<evidence type="ECO:0000313" key="4">
    <source>
        <dbReference type="Proteomes" id="UP001139887"/>
    </source>
</evidence>
<dbReference type="SUPFAM" id="SSF56235">
    <property type="entry name" value="N-terminal nucleophile aminohydrolases (Ntn hydrolases)"/>
    <property type="match status" value="1"/>
</dbReference>
<dbReference type="EMBL" id="JANBUW010001823">
    <property type="protein sequence ID" value="KAJ2842317.1"/>
    <property type="molecule type" value="Genomic_DNA"/>
</dbReference>
<dbReference type="EC" id="3.4.25.1" evidence="3"/>
<protein>
    <submittedName>
        <fullName evidence="3">Proteasome subunit alpha type-2</fullName>
        <ecNumber evidence="3">3.4.25.1</ecNumber>
    </submittedName>
</protein>
<comment type="caution">
    <text evidence="3">The sequence shown here is derived from an EMBL/GenBank/DDBJ whole genome shotgun (WGS) entry which is preliminary data.</text>
</comment>
<dbReference type="PROSITE" id="PS51475">
    <property type="entry name" value="PROTEASOME_ALPHA_2"/>
    <property type="match status" value="1"/>
</dbReference>